<evidence type="ECO:0000256" key="17">
    <source>
        <dbReference type="RuleBase" id="RU361114"/>
    </source>
</evidence>
<evidence type="ECO:0000256" key="10">
    <source>
        <dbReference type="ARBA" id="ARBA00023173"/>
    </source>
</evidence>
<keyword evidence="9" id="KW-1015">Disulfide bond</keyword>
<evidence type="ECO:0000256" key="8">
    <source>
        <dbReference type="ARBA" id="ARBA00023136"/>
    </source>
</evidence>
<sequence>MPQCSWELGSIQIPCLVVPTGRKGSKRGQKATRIQSNPVTMAYALSYKPSWWTLFLHEVPHVNFQFELVDNTFAPQDWNYQQALLFLASLSGFCLVISLILILVYLIRFCCCRSEEEEETKGRRECCVTWSSVAAVIICCAGIGIGFYGNSEVNDGVYQVSYSLMDTNLTFTSVDILISNTTDLLNTAVRDHLTRLEEIFTKRTEFIVAVRNTRRQAESVVLLLSNLSLWRDVSLAPLDLVVQLTFVEDYRWLAYILLLLLDLVICLFILLGLAKQVKWLLIVMMMMGTLALLLSWGSLGLETAAAVSLSDLCVDPNLYLMNQTDLLYNLDPDVLEYYLTCDPMVRNPYQQKLTKSQRALSVIHSQLHGLEREAIPQFPAAQKNLIAVQEILNITEGNFHHLVALLNCRGLNKDYTDTVKGLCYDGTEGLLFLFLFSLLSSLCFTAIVCTLPRAWRQFQYRDSEYDDIDEDDPFNPQARRQTPRSAGRPHLPSFYSYSSSCGSQSSLRVSAPPISNAPVSQYM</sequence>
<dbReference type="EMBL" id="AFYH01113348">
    <property type="status" value="NOT_ANNOTATED_CDS"/>
    <property type="molecule type" value="Genomic_DNA"/>
</dbReference>
<comment type="similarity">
    <text evidence="2 17">Belongs to the tweety family.</text>
</comment>
<dbReference type="OMA" id="DFCSEPN"/>
<dbReference type="CDD" id="cd07912">
    <property type="entry name" value="Tweety_N"/>
    <property type="match status" value="1"/>
</dbReference>
<keyword evidence="5 17" id="KW-0812">Transmembrane</keyword>
<dbReference type="HOGENOM" id="CLU_023758_0_1_1"/>
<dbReference type="FunCoup" id="H3AVU3">
    <property type="interactions" value="670"/>
</dbReference>
<evidence type="ECO:0000256" key="9">
    <source>
        <dbReference type="ARBA" id="ARBA00023157"/>
    </source>
</evidence>
<evidence type="ECO:0000313" key="20">
    <source>
        <dbReference type="Proteomes" id="UP000008672"/>
    </source>
</evidence>
<reference evidence="19" key="2">
    <citation type="submission" date="2025-08" db="UniProtKB">
        <authorList>
            <consortium name="Ensembl"/>
        </authorList>
    </citation>
    <scope>IDENTIFICATION</scope>
</reference>
<evidence type="ECO:0000256" key="4">
    <source>
        <dbReference type="ARBA" id="ARBA00022475"/>
    </source>
</evidence>
<dbReference type="GO" id="GO:0034707">
    <property type="term" value="C:chloride channel complex"/>
    <property type="evidence" value="ECO:0007669"/>
    <property type="project" value="UniProtKB-UniRule"/>
</dbReference>
<proteinExistence type="inferred from homology"/>
<dbReference type="PANTHER" id="PTHR12424:SF5">
    <property type="entry name" value="PROTEIN TWEETY HOMOLOG 1"/>
    <property type="match status" value="1"/>
</dbReference>
<keyword evidence="10 17" id="KW-0869">Chloride channel</keyword>
<dbReference type="GO" id="GO:0005886">
    <property type="term" value="C:plasma membrane"/>
    <property type="evidence" value="ECO:0007669"/>
    <property type="project" value="UniProtKB-SubCell"/>
</dbReference>
<evidence type="ECO:0000256" key="7">
    <source>
        <dbReference type="ARBA" id="ARBA00023065"/>
    </source>
</evidence>
<organism evidence="19 20">
    <name type="scientific">Latimeria chalumnae</name>
    <name type="common">Coelacanth</name>
    <dbReference type="NCBI Taxonomy" id="7897"/>
    <lineage>
        <taxon>Eukaryota</taxon>
        <taxon>Metazoa</taxon>
        <taxon>Chordata</taxon>
        <taxon>Craniata</taxon>
        <taxon>Vertebrata</taxon>
        <taxon>Euteleostomi</taxon>
        <taxon>Coelacanthiformes</taxon>
        <taxon>Coelacanthidae</taxon>
        <taxon>Latimeria</taxon>
    </lineage>
</organism>
<keyword evidence="3 17" id="KW-0813">Transport</keyword>
<accession>H3AVU3</accession>
<evidence type="ECO:0000256" key="1">
    <source>
        <dbReference type="ARBA" id="ARBA00004651"/>
    </source>
</evidence>
<dbReference type="InterPro" id="IPR006990">
    <property type="entry name" value="Tweety"/>
</dbReference>
<comment type="subcellular location">
    <subcellularLocation>
        <location evidence="1 17">Cell membrane</location>
        <topology evidence="1 17">Multi-pass membrane protein</topology>
    </subcellularLocation>
</comment>
<evidence type="ECO:0000256" key="14">
    <source>
        <dbReference type="ARBA" id="ARBA00024167"/>
    </source>
</evidence>
<dbReference type="Pfam" id="PF04906">
    <property type="entry name" value="Tweety"/>
    <property type="match status" value="1"/>
</dbReference>
<evidence type="ECO:0000256" key="2">
    <source>
        <dbReference type="ARBA" id="ARBA00009849"/>
    </source>
</evidence>
<keyword evidence="7 17" id="KW-0406">Ion transport</keyword>
<dbReference type="EMBL" id="AFYH01113347">
    <property type="status" value="NOT_ANNOTATED_CDS"/>
    <property type="molecule type" value="Genomic_DNA"/>
</dbReference>
<feature type="transmembrane region" description="Helical" evidence="17">
    <location>
        <begin position="430"/>
        <end position="451"/>
    </location>
</feature>
<comment type="subunit">
    <text evidence="16">Homotetramer; disulfide-linked. Homodimer.</text>
</comment>
<evidence type="ECO:0000256" key="15">
    <source>
        <dbReference type="ARBA" id="ARBA00044642"/>
    </source>
</evidence>
<dbReference type="Proteomes" id="UP000008672">
    <property type="component" value="Unassembled WGS sequence"/>
</dbReference>
<dbReference type="eggNOG" id="KOG4433">
    <property type="taxonomic scope" value="Eukaryota"/>
</dbReference>
<dbReference type="GeneTree" id="ENSGT00950000183060"/>
<dbReference type="EMBL" id="AFYH01113352">
    <property type="status" value="NOT_ANNOTATED_CDS"/>
    <property type="molecule type" value="Genomic_DNA"/>
</dbReference>
<dbReference type="EMBL" id="AFYH01113350">
    <property type="status" value="NOT_ANNOTATED_CDS"/>
    <property type="molecule type" value="Genomic_DNA"/>
</dbReference>
<comment type="catalytic activity">
    <reaction evidence="14">
        <text>chloride(in) = chloride(out)</text>
        <dbReference type="Rhea" id="RHEA:29823"/>
        <dbReference type="ChEBI" id="CHEBI:17996"/>
    </reaction>
</comment>
<dbReference type="OrthoDB" id="187568at2759"/>
<feature type="transmembrane region" description="Helical" evidence="17">
    <location>
        <begin position="128"/>
        <end position="148"/>
    </location>
</feature>
<dbReference type="EMBL" id="AFYH01113345">
    <property type="status" value="NOT_ANNOTATED_CDS"/>
    <property type="molecule type" value="Genomic_DNA"/>
</dbReference>
<feature type="transmembrane region" description="Helical" evidence="17">
    <location>
        <begin position="83"/>
        <end position="107"/>
    </location>
</feature>
<dbReference type="AlphaFoldDB" id="H3AVU3"/>
<evidence type="ECO:0000256" key="6">
    <source>
        <dbReference type="ARBA" id="ARBA00022989"/>
    </source>
</evidence>
<feature type="region of interest" description="Disordered" evidence="18">
    <location>
        <begin position="467"/>
        <end position="491"/>
    </location>
</feature>
<evidence type="ECO:0000256" key="12">
    <source>
        <dbReference type="ARBA" id="ARBA00023214"/>
    </source>
</evidence>
<keyword evidence="20" id="KW-1185">Reference proteome</keyword>
<keyword evidence="11" id="KW-0325">Glycoprotein</keyword>
<keyword evidence="8 17" id="KW-0472">Membrane</keyword>
<feature type="transmembrane region" description="Helical" evidence="17">
    <location>
        <begin position="252"/>
        <end position="273"/>
    </location>
</feature>
<dbReference type="EMBL" id="AFYH01113346">
    <property type="status" value="NOT_ANNOTATED_CDS"/>
    <property type="molecule type" value="Genomic_DNA"/>
</dbReference>
<dbReference type="Ensembl" id="ENSLACT00000013861.2">
    <property type="protein sequence ID" value="ENSLACP00000013764.2"/>
    <property type="gene ID" value="ENSLACG00000012118.2"/>
</dbReference>
<keyword evidence="4" id="KW-1003">Cell membrane</keyword>
<keyword evidence="12 17" id="KW-0868">Chloride</keyword>
<dbReference type="KEGG" id="lcm:102360929"/>
<gene>
    <name evidence="19" type="primary">TTYH1</name>
</gene>
<evidence type="ECO:0000256" key="5">
    <source>
        <dbReference type="ARBA" id="ARBA00022692"/>
    </source>
</evidence>
<protein>
    <recommendedName>
        <fullName evidence="17">Protein tweety homolog</fullName>
    </recommendedName>
</protein>
<evidence type="ECO:0000313" key="19">
    <source>
        <dbReference type="Ensembl" id="ENSLACP00000013764.2"/>
    </source>
</evidence>
<reference evidence="20" key="1">
    <citation type="submission" date="2011-08" db="EMBL/GenBank/DDBJ databases">
        <title>The draft genome of Latimeria chalumnae.</title>
        <authorList>
            <person name="Di Palma F."/>
            <person name="Alfoldi J."/>
            <person name="Johnson J."/>
            <person name="Berlin A."/>
            <person name="Gnerre S."/>
            <person name="Jaffe D."/>
            <person name="MacCallum I."/>
            <person name="Young S."/>
            <person name="Walker B.J."/>
            <person name="Lander E."/>
            <person name="Lindblad-Toh K."/>
        </authorList>
    </citation>
    <scope>NUCLEOTIDE SEQUENCE [LARGE SCALE GENOMIC DNA]</scope>
    <source>
        <strain evidence="20">Wild caught</strain>
    </source>
</reference>
<dbReference type="EMBL" id="AFYH01113344">
    <property type="status" value="NOT_ANNOTATED_CDS"/>
    <property type="molecule type" value="Genomic_DNA"/>
</dbReference>
<evidence type="ECO:0000256" key="3">
    <source>
        <dbReference type="ARBA" id="ARBA00022448"/>
    </source>
</evidence>
<dbReference type="PANTHER" id="PTHR12424">
    <property type="entry name" value="TWEETY-RELATED"/>
    <property type="match status" value="1"/>
</dbReference>
<dbReference type="InParanoid" id="H3AVU3"/>
<dbReference type="GO" id="GO:0030868">
    <property type="term" value="C:smooth endoplasmic reticulum membrane"/>
    <property type="evidence" value="ECO:0007669"/>
    <property type="project" value="TreeGrafter"/>
</dbReference>
<evidence type="ECO:0000256" key="11">
    <source>
        <dbReference type="ARBA" id="ARBA00023180"/>
    </source>
</evidence>
<dbReference type="GO" id="GO:0072320">
    <property type="term" value="F:volume-sensitive chloride channel activity"/>
    <property type="evidence" value="ECO:0007669"/>
    <property type="project" value="TreeGrafter"/>
</dbReference>
<evidence type="ECO:0000256" key="16">
    <source>
        <dbReference type="ARBA" id="ARBA00047042"/>
    </source>
</evidence>
<keyword evidence="13 17" id="KW-0407">Ion channel</keyword>
<dbReference type="EMBL" id="AFYH01113343">
    <property type="status" value="NOT_ANNOTATED_CDS"/>
    <property type="molecule type" value="Genomic_DNA"/>
</dbReference>
<comment type="catalytic activity">
    <reaction evidence="15">
        <text>L-glutamate(out) = L-glutamate(in)</text>
        <dbReference type="Rhea" id="RHEA:66336"/>
        <dbReference type="ChEBI" id="CHEBI:29985"/>
    </reaction>
    <physiologicalReaction direction="right-to-left" evidence="15">
        <dbReference type="Rhea" id="RHEA:66338"/>
    </physiologicalReaction>
</comment>
<evidence type="ECO:0000256" key="13">
    <source>
        <dbReference type="ARBA" id="ARBA00023303"/>
    </source>
</evidence>
<feature type="transmembrane region" description="Helical" evidence="17">
    <location>
        <begin position="280"/>
        <end position="299"/>
    </location>
</feature>
<dbReference type="EMBL" id="AFYH01113349">
    <property type="status" value="NOT_ANNOTATED_CDS"/>
    <property type="molecule type" value="Genomic_DNA"/>
</dbReference>
<comment type="function">
    <text evidence="17">Probable chloride channel.</text>
</comment>
<dbReference type="EMBL" id="AFYH01113351">
    <property type="status" value="NOT_ANNOTATED_CDS"/>
    <property type="molecule type" value="Genomic_DNA"/>
</dbReference>
<reference evidence="19" key="3">
    <citation type="submission" date="2025-09" db="UniProtKB">
        <authorList>
            <consortium name="Ensembl"/>
        </authorList>
    </citation>
    <scope>IDENTIFICATION</scope>
</reference>
<keyword evidence="6 17" id="KW-1133">Transmembrane helix</keyword>
<dbReference type="GO" id="GO:0005229">
    <property type="term" value="F:intracellularly calcium-gated chloride channel activity"/>
    <property type="evidence" value="ECO:0007669"/>
    <property type="project" value="TreeGrafter"/>
</dbReference>
<evidence type="ECO:0000256" key="18">
    <source>
        <dbReference type="SAM" id="MobiDB-lite"/>
    </source>
</evidence>
<name>H3AVU3_LATCH</name>